<dbReference type="EMBL" id="BAEP01000062">
    <property type="protein sequence ID" value="GAC25477.1"/>
    <property type="molecule type" value="Genomic_DNA"/>
</dbReference>
<sequence>MAKPTISIIPLPFLTRDCLFAHGYFSLTAVFCSRPLLALGCKEFVTLAQLATT</sequence>
<protein>
    <submittedName>
        <fullName evidence="1">Uncharacterized protein</fullName>
    </submittedName>
</protein>
<dbReference type="Proteomes" id="UP000006263">
    <property type="component" value="Unassembled WGS sequence"/>
</dbReference>
<comment type="caution">
    <text evidence="1">The sequence shown here is derived from an EMBL/GenBank/DDBJ whole genome shotgun (WGS) entry which is preliminary data.</text>
</comment>
<dbReference type="AlphaFoldDB" id="K6Z519"/>
<name>K6Z519_9ALTE</name>
<evidence type="ECO:0000313" key="2">
    <source>
        <dbReference type="Proteomes" id="UP000006263"/>
    </source>
</evidence>
<gene>
    <name evidence="1" type="ORF">GMES_3194</name>
</gene>
<accession>K6Z519</accession>
<organism evidence="1 2">
    <name type="scientific">Paraglaciecola mesophila KMM 241</name>
    <dbReference type="NCBI Taxonomy" id="1128912"/>
    <lineage>
        <taxon>Bacteria</taxon>
        <taxon>Pseudomonadati</taxon>
        <taxon>Pseudomonadota</taxon>
        <taxon>Gammaproteobacteria</taxon>
        <taxon>Alteromonadales</taxon>
        <taxon>Alteromonadaceae</taxon>
        <taxon>Paraglaciecola</taxon>
    </lineage>
</organism>
<evidence type="ECO:0000313" key="1">
    <source>
        <dbReference type="EMBL" id="GAC25477.1"/>
    </source>
</evidence>
<reference evidence="1 2" key="1">
    <citation type="journal article" date="2017" name="Antonie Van Leeuwenhoek">
        <title>Rhizobium rhizosphaerae sp. nov., a novel species isolated from rice rhizosphere.</title>
        <authorList>
            <person name="Zhao J.J."/>
            <person name="Zhang J."/>
            <person name="Zhang R.J."/>
            <person name="Zhang C.W."/>
            <person name="Yin H.Q."/>
            <person name="Zhang X.X."/>
        </authorList>
    </citation>
    <scope>NUCLEOTIDE SEQUENCE [LARGE SCALE GENOMIC DNA]</scope>
    <source>
        <strain evidence="1 2">KMM 241</strain>
    </source>
</reference>
<proteinExistence type="predicted"/>